<evidence type="ECO:0000256" key="1">
    <source>
        <dbReference type="SAM" id="SignalP"/>
    </source>
</evidence>
<dbReference type="RefSeq" id="XP_026764231.2">
    <property type="nucleotide sequence ID" value="XM_026908430.3"/>
</dbReference>
<dbReference type="Gene3D" id="3.15.10.30">
    <property type="entry name" value="Haemolymph juvenile hormone binding protein"/>
    <property type="match status" value="1"/>
</dbReference>
<dbReference type="PANTHER" id="PTHR11008:SF29">
    <property type="entry name" value="IP17226P"/>
    <property type="match status" value="1"/>
</dbReference>
<dbReference type="InterPro" id="IPR038606">
    <property type="entry name" value="To_sf"/>
</dbReference>
<sequence length="266" mass="28985">MKLLIAFAVLLVGTNANILHAPSPVPSVPVQQYSFSELSRSAEELGKQIAQNQNDARFIEGIIADILQLIIDQIVKAELDPLEVDDLEFRYRLPVTNLLNIDAVAEDIVLAGVSNIVINRVSYSIFTNRIIVDIALPRISAAIGDSGLGVTVFGGSLNASLRGSIDIVELRVQTDVRISLSITGGISIRSVDVDVTVRDIVSNFALVIQNTDYSELLNNLLGVWIPNKISTFKSDIIELAEYIALVVIDRIQNPPEVPDTGCLRNK</sequence>
<evidence type="ECO:0000313" key="3">
    <source>
        <dbReference type="RefSeq" id="XP_026764231.2"/>
    </source>
</evidence>
<proteinExistence type="predicted"/>
<gene>
    <name evidence="3" type="primary">LOC113522667</name>
</gene>
<dbReference type="InterPro" id="IPR010562">
    <property type="entry name" value="Haemolymph_juvenile_hormone-bd"/>
</dbReference>
<feature type="signal peptide" evidence="1">
    <location>
        <begin position="1"/>
        <end position="16"/>
    </location>
</feature>
<dbReference type="GeneID" id="113522667"/>
<dbReference type="Proteomes" id="UP001652740">
    <property type="component" value="Unplaced"/>
</dbReference>
<organism evidence="2 3">
    <name type="scientific">Galleria mellonella</name>
    <name type="common">Greater wax moth</name>
    <dbReference type="NCBI Taxonomy" id="7137"/>
    <lineage>
        <taxon>Eukaryota</taxon>
        <taxon>Metazoa</taxon>
        <taxon>Ecdysozoa</taxon>
        <taxon>Arthropoda</taxon>
        <taxon>Hexapoda</taxon>
        <taxon>Insecta</taxon>
        <taxon>Pterygota</taxon>
        <taxon>Neoptera</taxon>
        <taxon>Endopterygota</taxon>
        <taxon>Lepidoptera</taxon>
        <taxon>Glossata</taxon>
        <taxon>Ditrysia</taxon>
        <taxon>Pyraloidea</taxon>
        <taxon>Pyralidae</taxon>
        <taxon>Galleriinae</taxon>
        <taxon>Galleria</taxon>
    </lineage>
</organism>
<protein>
    <submittedName>
        <fullName evidence="3">Uncharacterized protein LOC113522667</fullName>
    </submittedName>
</protein>
<keyword evidence="2" id="KW-1185">Reference proteome</keyword>
<name>A0A6J1X8Y0_GALME</name>
<reference evidence="3" key="1">
    <citation type="submission" date="2025-08" db="UniProtKB">
        <authorList>
            <consortium name="RefSeq"/>
        </authorList>
    </citation>
    <scope>IDENTIFICATION</scope>
    <source>
        <tissue evidence="3">Whole larvae</tissue>
    </source>
</reference>
<dbReference type="InParanoid" id="A0A6J1X8Y0"/>
<feature type="chain" id="PRO_5047279286" evidence="1">
    <location>
        <begin position="17"/>
        <end position="266"/>
    </location>
</feature>
<dbReference type="KEGG" id="gmw:113522667"/>
<evidence type="ECO:0000313" key="2">
    <source>
        <dbReference type="Proteomes" id="UP001652740"/>
    </source>
</evidence>
<dbReference type="Pfam" id="PF06585">
    <property type="entry name" value="JHBP"/>
    <property type="match status" value="1"/>
</dbReference>
<keyword evidence="1" id="KW-0732">Signal</keyword>
<dbReference type="AlphaFoldDB" id="A0A6J1X8Y0"/>
<dbReference type="PANTHER" id="PTHR11008">
    <property type="entry name" value="PROTEIN TAKEOUT-LIKE PROTEIN"/>
    <property type="match status" value="1"/>
</dbReference>
<accession>A0A6J1X8Y0</accession>